<dbReference type="Gene3D" id="2.60.450.10">
    <property type="entry name" value="Lipopolysaccharide (LPS) transport protein A like domain"/>
    <property type="match status" value="1"/>
</dbReference>
<accession>A0A369XT35</accession>
<keyword evidence="4" id="KW-1133">Transmembrane helix</keyword>
<dbReference type="EMBL" id="QPGA01000003">
    <property type="protein sequence ID" value="RDE51976.1"/>
    <property type="molecule type" value="Genomic_DNA"/>
</dbReference>
<keyword evidence="5" id="KW-0472">Membrane</keyword>
<dbReference type="GO" id="GO:0015221">
    <property type="term" value="F:lipopolysaccharide transmembrane transporter activity"/>
    <property type="evidence" value="ECO:0007669"/>
    <property type="project" value="InterPro"/>
</dbReference>
<dbReference type="InterPro" id="IPR026265">
    <property type="entry name" value="LptC"/>
</dbReference>
<name>A0A369XT35_9PROT</name>
<dbReference type="Proteomes" id="UP000253831">
    <property type="component" value="Unassembled WGS sequence"/>
</dbReference>
<evidence type="ECO:0000256" key="1">
    <source>
        <dbReference type="ARBA" id="ARBA00022475"/>
    </source>
</evidence>
<evidence type="ECO:0000256" key="4">
    <source>
        <dbReference type="ARBA" id="ARBA00022989"/>
    </source>
</evidence>
<dbReference type="GO" id="GO:0005886">
    <property type="term" value="C:plasma membrane"/>
    <property type="evidence" value="ECO:0007669"/>
    <property type="project" value="InterPro"/>
</dbReference>
<comment type="caution">
    <text evidence="6">The sequence shown here is derived from an EMBL/GenBank/DDBJ whole genome shotgun (WGS) entry which is preliminary data.</text>
</comment>
<dbReference type="PANTHER" id="PTHR37481:SF1">
    <property type="entry name" value="LIPOPOLYSACCHARIDE EXPORT SYSTEM PROTEIN LPTC"/>
    <property type="match status" value="1"/>
</dbReference>
<dbReference type="InterPro" id="IPR010664">
    <property type="entry name" value="LipoPS_assembly_LptC-rel"/>
</dbReference>
<dbReference type="Pfam" id="PF06835">
    <property type="entry name" value="LptC"/>
    <property type="match status" value="1"/>
</dbReference>
<dbReference type="GO" id="GO:0030288">
    <property type="term" value="C:outer membrane-bounded periplasmic space"/>
    <property type="evidence" value="ECO:0007669"/>
    <property type="project" value="TreeGrafter"/>
</dbReference>
<keyword evidence="3" id="KW-0812">Transmembrane</keyword>
<gene>
    <name evidence="6" type="primary">lptC</name>
    <name evidence="6" type="ORF">DVS81_03420</name>
</gene>
<sequence>MKRWSSAMLPLGILLVLAALTFWLRYVTDFTEKPGDGNLRHDPDYIVNGATLRKIGESGSLEYTLIADEIRHYPDDDTTRMDKPKLVYLHPTKPPVTLSAVHGVMGPKGERVDLSEQVEVHRAGSDKHPPLLVETAELTVLTSEEKAFTKSRVLITQGNSWVQGVGMQVDNKLQTYLLESRVSGEIESRSTKKKKPQT</sequence>
<dbReference type="PANTHER" id="PTHR37481">
    <property type="entry name" value="LIPOPOLYSACCHARIDE EXPORT SYSTEM PROTEIN LPTC"/>
    <property type="match status" value="1"/>
</dbReference>
<keyword evidence="2" id="KW-0997">Cell inner membrane</keyword>
<evidence type="ECO:0000256" key="2">
    <source>
        <dbReference type="ARBA" id="ARBA00022519"/>
    </source>
</evidence>
<keyword evidence="1" id="KW-1003">Cell membrane</keyword>
<protein>
    <submittedName>
        <fullName evidence="6">LPS export ABC transporter periplasmic protein LptC</fullName>
    </submittedName>
</protein>
<evidence type="ECO:0000313" key="7">
    <source>
        <dbReference type="Proteomes" id="UP000253831"/>
    </source>
</evidence>
<proteinExistence type="predicted"/>
<reference evidence="6 7" key="1">
    <citation type="submission" date="2018-05" db="EMBL/GenBank/DDBJ databases">
        <title>Integrated omic analyses show evidence that a Ca. Accumulibacter phosphatis strain performs denitrification under micro-aerobic conditions.</title>
        <authorList>
            <person name="Camejo P.Y."/>
            <person name="Katherine M.D."/>
            <person name="Daniel N.R."/>
        </authorList>
    </citation>
    <scope>NUCLEOTIDE SEQUENCE [LARGE SCALE GENOMIC DNA]</scope>
    <source>
        <strain evidence="6">UW-LDO-IC</strain>
    </source>
</reference>
<dbReference type="AlphaFoldDB" id="A0A369XT35"/>
<dbReference type="NCBIfam" id="TIGR04409">
    <property type="entry name" value="LptC_YrbK"/>
    <property type="match status" value="1"/>
</dbReference>
<organism evidence="6 7">
    <name type="scientific">Candidatus Accumulibacter meliphilus</name>
    <dbReference type="NCBI Taxonomy" id="2211374"/>
    <lineage>
        <taxon>Bacteria</taxon>
        <taxon>Pseudomonadati</taxon>
        <taxon>Pseudomonadota</taxon>
        <taxon>Betaproteobacteria</taxon>
        <taxon>Candidatus Accumulibacter</taxon>
    </lineage>
</organism>
<evidence type="ECO:0000256" key="5">
    <source>
        <dbReference type="ARBA" id="ARBA00023136"/>
    </source>
</evidence>
<evidence type="ECO:0000256" key="3">
    <source>
        <dbReference type="ARBA" id="ARBA00022692"/>
    </source>
</evidence>
<dbReference type="GO" id="GO:0017089">
    <property type="term" value="F:glycolipid transfer activity"/>
    <property type="evidence" value="ECO:0007669"/>
    <property type="project" value="TreeGrafter"/>
</dbReference>
<evidence type="ECO:0000313" key="6">
    <source>
        <dbReference type="EMBL" id="RDE51976.1"/>
    </source>
</evidence>
<dbReference type="InterPro" id="IPR052363">
    <property type="entry name" value="LPS_export_LptC"/>
</dbReference>